<evidence type="ECO:0000256" key="1">
    <source>
        <dbReference type="SAM" id="MobiDB-lite"/>
    </source>
</evidence>
<feature type="region of interest" description="Disordered" evidence="1">
    <location>
        <begin position="194"/>
        <end position="218"/>
    </location>
</feature>
<dbReference type="EMBL" id="UYYB01014292">
    <property type="protein sequence ID" value="VDM69990.1"/>
    <property type="molecule type" value="Genomic_DNA"/>
</dbReference>
<organism evidence="2 3">
    <name type="scientific">Strongylus vulgaris</name>
    <name type="common">Blood worm</name>
    <dbReference type="NCBI Taxonomy" id="40348"/>
    <lineage>
        <taxon>Eukaryota</taxon>
        <taxon>Metazoa</taxon>
        <taxon>Ecdysozoa</taxon>
        <taxon>Nematoda</taxon>
        <taxon>Chromadorea</taxon>
        <taxon>Rhabditida</taxon>
        <taxon>Rhabditina</taxon>
        <taxon>Rhabditomorpha</taxon>
        <taxon>Strongyloidea</taxon>
        <taxon>Strongylidae</taxon>
        <taxon>Strongylus</taxon>
    </lineage>
</organism>
<dbReference type="AlphaFoldDB" id="A0A3P7IAW1"/>
<gene>
    <name evidence="2" type="ORF">SVUK_LOCUS4988</name>
</gene>
<proteinExistence type="predicted"/>
<evidence type="ECO:0000313" key="3">
    <source>
        <dbReference type="Proteomes" id="UP000270094"/>
    </source>
</evidence>
<feature type="compositionally biased region" description="Acidic residues" evidence="1">
    <location>
        <begin position="195"/>
        <end position="204"/>
    </location>
</feature>
<feature type="region of interest" description="Disordered" evidence="1">
    <location>
        <begin position="37"/>
        <end position="134"/>
    </location>
</feature>
<name>A0A3P7IAW1_STRVU</name>
<sequence length="407" mass="47906">MAYPAQTSTDTWNNSLFGQPAQPAIYLPSERVSVPHAQMFIPQEPAVKETSKTTRQTLQNSPVTSESESATDPDVWESVSMRRSPGHNEQQKDDDEIQTEPRPRGPPFEQKGPTFNKEVKPVPPPPPSSPEQVLREKPLEAMTSERLIQQFELETDQLEEEAIRRIADYDRQEQLNELRRKMCDRFKRFYPNLFSDEDEEEGIDEEAKTSEEEDEDETGVPINGEVIRNGIQLAARYLALWFPDKKERKEMIPWNTLRKIKPIRLCFLDNRVGHGEYETFDIGEFVTSTGHMMFAYGDGPEAEDDTRLFVLDVVRQQMNMLLRRLWCKMVETHERKVFTYCHIFSLYKKHPIRLRRLVRYLVEQNRQRHMLYRVMIDQGRRRGQDYFENRMGVNETGSTEVIFLRKR</sequence>
<dbReference type="OrthoDB" id="5818831at2759"/>
<feature type="compositionally biased region" description="Polar residues" evidence="1">
    <location>
        <begin position="53"/>
        <end position="68"/>
    </location>
</feature>
<protein>
    <submittedName>
        <fullName evidence="2">Uncharacterized protein</fullName>
    </submittedName>
</protein>
<reference evidence="2 3" key="1">
    <citation type="submission" date="2018-11" db="EMBL/GenBank/DDBJ databases">
        <authorList>
            <consortium name="Pathogen Informatics"/>
        </authorList>
    </citation>
    <scope>NUCLEOTIDE SEQUENCE [LARGE SCALE GENOMIC DNA]</scope>
</reference>
<dbReference type="Proteomes" id="UP000270094">
    <property type="component" value="Unassembled WGS sequence"/>
</dbReference>
<dbReference type="CDD" id="cd22926">
    <property type="entry name" value="HFD_SPT3"/>
    <property type="match status" value="1"/>
</dbReference>
<accession>A0A3P7IAW1</accession>
<evidence type="ECO:0000313" key="2">
    <source>
        <dbReference type="EMBL" id="VDM69990.1"/>
    </source>
</evidence>
<keyword evidence="3" id="KW-1185">Reference proteome</keyword>